<comment type="caution">
    <text evidence="2">The sequence shown here is derived from an EMBL/GenBank/DDBJ whole genome shotgun (WGS) entry which is preliminary data.</text>
</comment>
<organism evidence="2 3">
    <name type="scientific">Aphanomyces euteiches</name>
    <dbReference type="NCBI Taxonomy" id="100861"/>
    <lineage>
        <taxon>Eukaryota</taxon>
        <taxon>Sar</taxon>
        <taxon>Stramenopiles</taxon>
        <taxon>Oomycota</taxon>
        <taxon>Saprolegniomycetes</taxon>
        <taxon>Saprolegniales</taxon>
        <taxon>Verrucalvaceae</taxon>
        <taxon>Aphanomyces</taxon>
    </lineage>
</organism>
<dbReference type="AlphaFoldDB" id="A0A6G0XQW7"/>
<evidence type="ECO:0000313" key="2">
    <source>
        <dbReference type="EMBL" id="KAF0742710.1"/>
    </source>
</evidence>
<dbReference type="Gene3D" id="3.90.1530.10">
    <property type="entry name" value="Conserved hypothetical protein from pyrococcus furiosus pfu- 392566-001, ParB domain"/>
    <property type="match status" value="1"/>
</dbReference>
<gene>
    <name evidence="2" type="ORF">Ae201684_002410</name>
</gene>
<reference evidence="2 3" key="1">
    <citation type="submission" date="2019-07" db="EMBL/GenBank/DDBJ databases">
        <title>Genomics analysis of Aphanomyces spp. identifies a new class of oomycete effector associated with host adaptation.</title>
        <authorList>
            <person name="Gaulin E."/>
        </authorList>
    </citation>
    <scope>NUCLEOTIDE SEQUENCE [LARGE SCALE GENOMIC DNA]</scope>
    <source>
        <strain evidence="2 3">ATCC 201684</strain>
    </source>
</reference>
<dbReference type="InterPro" id="IPR036086">
    <property type="entry name" value="ParB/Sulfiredoxin_sf"/>
</dbReference>
<sequence length="172" mass="19207">MKDLVAADPIDVAPVVHLVKLEWLKPHEEVVSVARVHALLEATLSWGAYIQPLLVDIKTGAILDGHHRHRVGQLLKLRQLPCILVDYMSDASISVEHWHGSAVGGILEKRQVIDMAISPHVFPPKTSRHSRNVPTTDRIDVPLALLRQPPPFTGAYSNRPLKQPRSNQEWAC</sequence>
<dbReference type="CDD" id="cd16400">
    <property type="entry name" value="ParB_Srx_like_nuclease"/>
    <property type="match status" value="1"/>
</dbReference>
<dbReference type="Proteomes" id="UP000481153">
    <property type="component" value="Unassembled WGS sequence"/>
</dbReference>
<feature type="region of interest" description="Disordered" evidence="1">
    <location>
        <begin position="150"/>
        <end position="172"/>
    </location>
</feature>
<dbReference type="EMBL" id="VJMJ01000025">
    <property type="protein sequence ID" value="KAF0742710.1"/>
    <property type="molecule type" value="Genomic_DNA"/>
</dbReference>
<evidence type="ECO:0000256" key="1">
    <source>
        <dbReference type="SAM" id="MobiDB-lite"/>
    </source>
</evidence>
<accession>A0A6G0XQW7</accession>
<proteinExistence type="predicted"/>
<name>A0A6G0XQW7_9STRA</name>
<dbReference type="SUPFAM" id="SSF110849">
    <property type="entry name" value="ParB/Sulfiredoxin"/>
    <property type="match status" value="1"/>
</dbReference>
<protein>
    <submittedName>
        <fullName evidence="2">Uncharacterized protein</fullName>
    </submittedName>
</protein>
<dbReference type="VEuPathDB" id="FungiDB:AeMF1_016981"/>
<keyword evidence="3" id="KW-1185">Reference proteome</keyword>
<evidence type="ECO:0000313" key="3">
    <source>
        <dbReference type="Proteomes" id="UP000481153"/>
    </source>
</evidence>